<evidence type="ECO:0000256" key="7">
    <source>
        <dbReference type="ARBA" id="ARBA00023237"/>
    </source>
</evidence>
<feature type="chain" id="PRO_5045722739" evidence="9">
    <location>
        <begin position="20"/>
        <end position="418"/>
    </location>
</feature>
<evidence type="ECO:0000256" key="8">
    <source>
        <dbReference type="SAM" id="Coils"/>
    </source>
</evidence>
<evidence type="ECO:0000256" key="6">
    <source>
        <dbReference type="ARBA" id="ARBA00023136"/>
    </source>
</evidence>
<sequence length="418" mass="47000">MRKAFYILLICLIVKHTQAQEVLPLSQCYTLAKQNYPIAKQKGYINESLEQQIAQLKSNFKPQVDLVGQATYQSDVTSVPIKIPNIDIPQISKDQYKIYAEVKQSLYDGGITQAQISVQKAASQTEQQKLAVELDKLKERVSQSYFSILLSQNQLKLIDIIKNELQSKINRIKAGIQNGVSTQANLNQLEVEILKLEQRTSEVKSQESLGKKILGLLINQDLSSVQLVSPVLSTGQDSKIQRSELTLFQEQHNLLSTQEQLINAKNMPKIGLFLQTGYGRPALNMLENDFKGYYIGGLRFNWSLGGLYTKKQEKTQLLISSKNVDAQQETFLLNTNIALQQLDAEVKKLDNMIELDQKIIVLREKITKTSSAQLDNGIITASDYLTDLSAELQAKENQLIHTLQQALAKANYQSTLGL</sequence>
<keyword evidence="4" id="KW-1134">Transmembrane beta strand</keyword>
<comment type="caution">
    <text evidence="10">The sequence shown here is derived from an EMBL/GenBank/DDBJ whole genome shotgun (WGS) entry which is preliminary data.</text>
</comment>
<evidence type="ECO:0000256" key="4">
    <source>
        <dbReference type="ARBA" id="ARBA00022452"/>
    </source>
</evidence>
<dbReference type="PANTHER" id="PTHR30026">
    <property type="entry name" value="OUTER MEMBRANE PROTEIN TOLC"/>
    <property type="match status" value="1"/>
</dbReference>
<keyword evidence="3" id="KW-0813">Transport</keyword>
<keyword evidence="8" id="KW-0175">Coiled coil</keyword>
<evidence type="ECO:0000313" key="10">
    <source>
        <dbReference type="EMBL" id="MDI9858522.1"/>
    </source>
</evidence>
<keyword evidence="9" id="KW-0732">Signal</keyword>
<keyword evidence="6" id="KW-0472">Membrane</keyword>
<dbReference type="Pfam" id="PF02321">
    <property type="entry name" value="OEP"/>
    <property type="match status" value="1"/>
</dbReference>
<evidence type="ECO:0000256" key="9">
    <source>
        <dbReference type="SAM" id="SignalP"/>
    </source>
</evidence>
<evidence type="ECO:0000256" key="1">
    <source>
        <dbReference type="ARBA" id="ARBA00004442"/>
    </source>
</evidence>
<organism evidence="10 11">
    <name type="scientific">Flectobacillus roseus</name>
    <dbReference type="NCBI Taxonomy" id="502259"/>
    <lineage>
        <taxon>Bacteria</taxon>
        <taxon>Pseudomonadati</taxon>
        <taxon>Bacteroidota</taxon>
        <taxon>Cytophagia</taxon>
        <taxon>Cytophagales</taxon>
        <taxon>Flectobacillaceae</taxon>
        <taxon>Flectobacillus</taxon>
    </lineage>
</organism>
<reference evidence="10 11" key="1">
    <citation type="submission" date="2023-05" db="EMBL/GenBank/DDBJ databases">
        <title>Novel species of genus Flectobacillus isolated from stream in China.</title>
        <authorList>
            <person name="Lu H."/>
        </authorList>
    </citation>
    <scope>NUCLEOTIDE SEQUENCE [LARGE SCALE GENOMIC DNA]</scope>
    <source>
        <strain evidence="10 11">KCTC 42575</strain>
    </source>
</reference>
<protein>
    <submittedName>
        <fullName evidence="10">TolC family protein</fullName>
    </submittedName>
</protein>
<comment type="similarity">
    <text evidence="2">Belongs to the outer membrane factor (OMF) (TC 1.B.17) family.</text>
</comment>
<dbReference type="RefSeq" id="WP_283343718.1">
    <property type="nucleotide sequence ID" value="NZ_JASHIF010000003.1"/>
</dbReference>
<evidence type="ECO:0000256" key="2">
    <source>
        <dbReference type="ARBA" id="ARBA00007613"/>
    </source>
</evidence>
<name>A0ABT6Y4P5_9BACT</name>
<dbReference type="Proteomes" id="UP001236507">
    <property type="component" value="Unassembled WGS sequence"/>
</dbReference>
<keyword evidence="5" id="KW-0812">Transmembrane</keyword>
<dbReference type="SUPFAM" id="SSF56954">
    <property type="entry name" value="Outer membrane efflux proteins (OEP)"/>
    <property type="match status" value="1"/>
</dbReference>
<dbReference type="PANTHER" id="PTHR30026:SF20">
    <property type="entry name" value="OUTER MEMBRANE PROTEIN TOLC"/>
    <property type="match status" value="1"/>
</dbReference>
<evidence type="ECO:0000313" key="11">
    <source>
        <dbReference type="Proteomes" id="UP001236507"/>
    </source>
</evidence>
<feature type="signal peptide" evidence="9">
    <location>
        <begin position="1"/>
        <end position="19"/>
    </location>
</feature>
<evidence type="ECO:0000256" key="5">
    <source>
        <dbReference type="ARBA" id="ARBA00022692"/>
    </source>
</evidence>
<keyword evidence="7" id="KW-0998">Cell outer membrane</keyword>
<dbReference type="Gene3D" id="1.20.1600.10">
    <property type="entry name" value="Outer membrane efflux proteins (OEP)"/>
    <property type="match status" value="1"/>
</dbReference>
<evidence type="ECO:0000256" key="3">
    <source>
        <dbReference type="ARBA" id="ARBA00022448"/>
    </source>
</evidence>
<dbReference type="InterPro" id="IPR003423">
    <property type="entry name" value="OMP_efflux"/>
</dbReference>
<dbReference type="InterPro" id="IPR051906">
    <property type="entry name" value="TolC-like"/>
</dbReference>
<proteinExistence type="inferred from homology"/>
<accession>A0ABT6Y4P5</accession>
<feature type="coiled-coil region" evidence="8">
    <location>
        <begin position="332"/>
        <end position="359"/>
    </location>
</feature>
<dbReference type="EMBL" id="JASHIF010000003">
    <property type="protein sequence ID" value="MDI9858522.1"/>
    <property type="molecule type" value="Genomic_DNA"/>
</dbReference>
<feature type="coiled-coil region" evidence="8">
    <location>
        <begin position="179"/>
        <end position="206"/>
    </location>
</feature>
<comment type="subcellular location">
    <subcellularLocation>
        <location evidence="1">Cell outer membrane</location>
    </subcellularLocation>
</comment>
<gene>
    <name evidence="10" type="ORF">QM524_04815</name>
</gene>
<keyword evidence="11" id="KW-1185">Reference proteome</keyword>